<dbReference type="eggNOG" id="COG1589">
    <property type="taxonomic scope" value="Bacteria"/>
</dbReference>
<keyword evidence="1" id="KW-0131">Cell cycle</keyword>
<gene>
    <name evidence="1" type="ORF">SAMN02927925_00372</name>
</gene>
<dbReference type="STRING" id="329186.SAMN02927925_00372"/>
<organism evidence="1 2">
    <name type="scientific">Flavobacterium saliperosum</name>
    <dbReference type="NCBI Taxonomy" id="329186"/>
    <lineage>
        <taxon>Bacteria</taxon>
        <taxon>Pseudomonadati</taxon>
        <taxon>Bacteroidota</taxon>
        <taxon>Flavobacteriia</taxon>
        <taxon>Flavobacteriales</taxon>
        <taxon>Flavobacteriaceae</taxon>
        <taxon>Flavobacterium</taxon>
    </lineage>
</organism>
<reference evidence="1 2" key="1">
    <citation type="submission" date="2016-10" db="EMBL/GenBank/DDBJ databases">
        <authorList>
            <person name="de Groot N.N."/>
        </authorList>
    </citation>
    <scope>NUCLEOTIDE SEQUENCE [LARGE SCALE GENOMIC DNA]</scope>
    <source>
        <strain evidence="1 2">CGMCC 1.3801</strain>
    </source>
</reference>
<sequence>MKKIKWTDVRLVLMLGVLIFLYSFSSKRNEDRKLVKTEVQFAGENTPFVTDEMVNNLLIQNFNGVASIRKDKLDLNRLERELDSHEMIADAQVYATVDGTLKALVTQKTPIARVSNERSSYYIDYEGNKMPLSDNFSARVPLVVGEINDENRKELTVVFQKIHDDDFLKKNITGAKILESGSLLMTNRNYNYEILFGKPINVDKKFNNYKAFFQHAMKDTLIDEYKMINLKFTQQVVCTK</sequence>
<accession>A0A1G4V5T0</accession>
<dbReference type="GO" id="GO:0051301">
    <property type="term" value="P:cell division"/>
    <property type="evidence" value="ECO:0007669"/>
    <property type="project" value="UniProtKB-KW"/>
</dbReference>
<dbReference type="RefSeq" id="WP_035653899.1">
    <property type="nucleotide sequence ID" value="NZ_CBCSBQ010000003.1"/>
</dbReference>
<dbReference type="AlphaFoldDB" id="A0A1G4V5T0"/>
<protein>
    <submittedName>
        <fullName evidence="1">Cell division protein FtsQ</fullName>
    </submittedName>
</protein>
<evidence type="ECO:0000313" key="1">
    <source>
        <dbReference type="EMBL" id="SCX01640.1"/>
    </source>
</evidence>
<dbReference type="EMBL" id="FMTY01000001">
    <property type="protein sequence ID" value="SCX01640.1"/>
    <property type="molecule type" value="Genomic_DNA"/>
</dbReference>
<keyword evidence="1" id="KW-0132">Cell division</keyword>
<dbReference type="Proteomes" id="UP000182124">
    <property type="component" value="Unassembled WGS sequence"/>
</dbReference>
<evidence type="ECO:0000313" key="2">
    <source>
        <dbReference type="Proteomes" id="UP000182124"/>
    </source>
</evidence>
<name>A0A1G4V5T0_9FLAO</name>
<proteinExistence type="predicted"/>